<reference evidence="5 6" key="1">
    <citation type="submission" date="2020-06" db="EMBL/GenBank/DDBJ databases">
        <title>Sphingomonas hominis sp. nov., a member of the Sphingomonas, isolated from the hair of a 22-year-old girl.</title>
        <authorList>
            <person name="Zhang D.-F."/>
            <person name="Cui X.-W."/>
        </authorList>
    </citation>
    <scope>NUCLEOTIDE SEQUENCE [LARGE SCALE GENOMIC DNA]</scope>
    <source>
        <strain evidence="5 6">HHU CXW</strain>
    </source>
</reference>
<dbReference type="InterPro" id="IPR018893">
    <property type="entry name" value="T8SS_CsgF"/>
</dbReference>
<dbReference type="EMBL" id="JABULH010000015">
    <property type="protein sequence ID" value="NTS66756.1"/>
    <property type="molecule type" value="Genomic_DNA"/>
</dbReference>
<evidence type="ECO:0000256" key="1">
    <source>
        <dbReference type="ARBA" id="ARBA00003989"/>
    </source>
</evidence>
<evidence type="ECO:0000256" key="3">
    <source>
        <dbReference type="ARBA" id="ARBA00022729"/>
    </source>
</evidence>
<dbReference type="Proteomes" id="UP000621447">
    <property type="component" value="Unassembled WGS sequence"/>
</dbReference>
<comment type="caution">
    <text evidence="5">The sequence shown here is derived from an EMBL/GenBank/DDBJ whole genome shotgun (WGS) entry which is preliminary data.</text>
</comment>
<dbReference type="RefSeq" id="WP_174195237.1">
    <property type="nucleotide sequence ID" value="NZ_JABULH010000015.1"/>
</dbReference>
<gene>
    <name evidence="5" type="ORF">HRV97_16565</name>
</gene>
<feature type="chain" id="PRO_5047386872" description="Curli production assembly/transport component CsgF" evidence="4">
    <location>
        <begin position="30"/>
        <end position="145"/>
    </location>
</feature>
<keyword evidence="3 4" id="KW-0732">Signal</keyword>
<sequence>MTRKTVKGIVGGTAAVLAGAGVGATPAAASSLIYTPTNPSFGGSPFNSAHLLATAEANNRYKDPESKKANDPAQQFVDQLQSRLLSTVATQIADKIFGANPADSGHFVFGDQVIDFVRGVESVTLTIFNSVTNTTTKITLPLLGN</sequence>
<dbReference type="Pfam" id="PF10614">
    <property type="entry name" value="CsgF"/>
    <property type="match status" value="1"/>
</dbReference>
<evidence type="ECO:0000313" key="6">
    <source>
        <dbReference type="Proteomes" id="UP000621447"/>
    </source>
</evidence>
<evidence type="ECO:0000313" key="5">
    <source>
        <dbReference type="EMBL" id="NTS66756.1"/>
    </source>
</evidence>
<organism evidence="5 6">
    <name type="scientific">Sphingomonas hominis</name>
    <dbReference type="NCBI Taxonomy" id="2741495"/>
    <lineage>
        <taxon>Bacteria</taxon>
        <taxon>Pseudomonadati</taxon>
        <taxon>Pseudomonadota</taxon>
        <taxon>Alphaproteobacteria</taxon>
        <taxon>Sphingomonadales</taxon>
        <taxon>Sphingomonadaceae</taxon>
        <taxon>Sphingomonas</taxon>
    </lineage>
</organism>
<evidence type="ECO:0000256" key="2">
    <source>
        <dbReference type="ARBA" id="ARBA00014031"/>
    </source>
</evidence>
<protein>
    <recommendedName>
        <fullName evidence="2">Curli production assembly/transport component CsgF</fullName>
    </recommendedName>
</protein>
<proteinExistence type="predicted"/>
<evidence type="ECO:0000256" key="4">
    <source>
        <dbReference type="SAM" id="SignalP"/>
    </source>
</evidence>
<name>A0ABX2JJL8_9SPHN</name>
<comment type="function">
    <text evidence="1">May be involved in the biogenesis of curli organelles.</text>
</comment>
<feature type="signal peptide" evidence="4">
    <location>
        <begin position="1"/>
        <end position="29"/>
    </location>
</feature>
<keyword evidence="6" id="KW-1185">Reference proteome</keyword>
<accession>A0ABX2JJL8</accession>